<protein>
    <submittedName>
        <fullName evidence="1">Uncharacterized protein</fullName>
    </submittedName>
</protein>
<keyword evidence="2" id="KW-1185">Reference proteome</keyword>
<sequence length="97" mass="10191">MRVLERSVYRGPYLYSAIAAGMRVEHVRRDIDEREAMGALSMAGPEDLVVLMPTDVAGSWKQVQEFVPGPGFGPSPGGPADAAAGAAGVRGEEALYG</sequence>
<dbReference type="Proteomes" id="UP000279859">
    <property type="component" value="Unassembled WGS sequence"/>
</dbReference>
<gene>
    <name evidence="1" type="ORF">EEJ31_08605</name>
</gene>
<organism evidence="1 2">
    <name type="scientific">Cryobacterium tepidiphilum</name>
    <dbReference type="NCBI Taxonomy" id="2486026"/>
    <lineage>
        <taxon>Bacteria</taxon>
        <taxon>Bacillati</taxon>
        <taxon>Actinomycetota</taxon>
        <taxon>Actinomycetes</taxon>
        <taxon>Micrococcales</taxon>
        <taxon>Microbacteriaceae</taxon>
        <taxon>Cryobacterium</taxon>
    </lineage>
</organism>
<accession>A0A3M8LC82</accession>
<reference evidence="1 2" key="1">
    <citation type="submission" date="2018-11" db="EMBL/GenBank/DDBJ databases">
        <title>Cryobacterium sp. nov., isolated from rhizosphere soil of lettuce.</title>
        <authorList>
            <person name="Wang Y."/>
        </authorList>
    </citation>
    <scope>NUCLEOTIDE SEQUENCE [LARGE SCALE GENOMIC DNA]</scope>
    <source>
        <strain evidence="1 2">NEAU-85</strain>
    </source>
</reference>
<dbReference type="AlphaFoldDB" id="A0A3M8LC82"/>
<evidence type="ECO:0000313" key="1">
    <source>
        <dbReference type="EMBL" id="RNE62274.1"/>
    </source>
</evidence>
<dbReference type="EMBL" id="RDSR01000012">
    <property type="protein sequence ID" value="RNE62274.1"/>
    <property type="molecule type" value="Genomic_DNA"/>
</dbReference>
<comment type="caution">
    <text evidence="1">The sequence shown here is derived from an EMBL/GenBank/DDBJ whole genome shotgun (WGS) entry which is preliminary data.</text>
</comment>
<name>A0A3M8LC82_9MICO</name>
<proteinExistence type="predicted"/>
<evidence type="ECO:0000313" key="2">
    <source>
        <dbReference type="Proteomes" id="UP000279859"/>
    </source>
</evidence>